<dbReference type="OMA" id="SITECRI"/>
<dbReference type="InterPro" id="IPR007111">
    <property type="entry name" value="NACHT_NTPase"/>
</dbReference>
<dbReference type="InterPro" id="IPR043136">
    <property type="entry name" value="B30.2/SPRY_sf"/>
</dbReference>
<evidence type="ECO:0000256" key="1">
    <source>
        <dbReference type="ARBA" id="ARBA00004187"/>
    </source>
</evidence>
<dbReference type="Pfam" id="PF13516">
    <property type="entry name" value="LRR_6"/>
    <property type="match status" value="6"/>
</dbReference>
<dbReference type="InterPro" id="IPR011029">
    <property type="entry name" value="DEATH-like_dom_sf"/>
</dbReference>
<evidence type="ECO:0000256" key="16">
    <source>
        <dbReference type="ARBA" id="ARBA00023288"/>
    </source>
</evidence>
<dbReference type="Pfam" id="PF14484">
    <property type="entry name" value="FISNA"/>
    <property type="match status" value="1"/>
</dbReference>
<dbReference type="InterPro" id="IPR003877">
    <property type="entry name" value="SPRY_dom"/>
</dbReference>
<evidence type="ECO:0000256" key="17">
    <source>
        <dbReference type="ARBA" id="ARBA00038296"/>
    </source>
</evidence>
<dbReference type="PROSITE" id="PS50209">
    <property type="entry name" value="CARD"/>
    <property type="match status" value="1"/>
</dbReference>
<dbReference type="Gene3D" id="3.40.50.300">
    <property type="entry name" value="P-loop containing nucleotide triphosphate hydrolases"/>
    <property type="match status" value="1"/>
</dbReference>
<evidence type="ECO:0000256" key="7">
    <source>
        <dbReference type="ARBA" id="ARBA00022614"/>
    </source>
</evidence>
<dbReference type="GO" id="GO:0005829">
    <property type="term" value="C:cytosol"/>
    <property type="evidence" value="ECO:0007669"/>
    <property type="project" value="UniProtKB-SubCell"/>
</dbReference>
<keyword evidence="8" id="KW-0677">Repeat</keyword>
<dbReference type="SMART" id="SM00449">
    <property type="entry name" value="SPRY"/>
    <property type="match status" value="1"/>
</dbReference>
<reference evidence="23" key="1">
    <citation type="journal article" date="2014" name="PLoS ONE">
        <title>The genome and linkage map of the northern pike (Esox lucius): conserved synteny revealed between the salmonid sister group and the Neoteleostei.</title>
        <authorList>
            <person name="Rondeau E.B."/>
            <person name="Minkley D.R."/>
            <person name="Leong J.S."/>
            <person name="Messmer A.M."/>
            <person name="Jantzen J.R."/>
            <person name="von Schalburg K.R."/>
            <person name="Lemon C."/>
            <person name="Bird N.H."/>
            <person name="Koop B.F."/>
        </authorList>
    </citation>
    <scope>NUCLEOTIDE SEQUENCE</scope>
</reference>
<protein>
    <recommendedName>
        <fullName evidence="24">B30.2/SPRY domain-containing protein</fullName>
    </recommendedName>
</protein>
<organism evidence="22 23">
    <name type="scientific">Esox lucius</name>
    <name type="common">Northern pike</name>
    <dbReference type="NCBI Taxonomy" id="8010"/>
    <lineage>
        <taxon>Eukaryota</taxon>
        <taxon>Metazoa</taxon>
        <taxon>Chordata</taxon>
        <taxon>Craniata</taxon>
        <taxon>Vertebrata</taxon>
        <taxon>Euteleostomi</taxon>
        <taxon>Actinopterygii</taxon>
        <taxon>Neopterygii</taxon>
        <taxon>Teleostei</taxon>
        <taxon>Protacanthopterygii</taxon>
        <taxon>Esociformes</taxon>
        <taxon>Esocidae</taxon>
        <taxon>Esox</taxon>
    </lineage>
</organism>
<keyword evidence="12" id="KW-0391">Immunity</keyword>
<reference evidence="22" key="3">
    <citation type="submission" date="2025-08" db="UniProtKB">
        <authorList>
            <consortium name="Ensembl"/>
        </authorList>
    </citation>
    <scope>IDENTIFICATION</scope>
</reference>
<name>A0A3P9A5C1_ESOLU</name>
<keyword evidence="13" id="KW-0472">Membrane</keyword>
<dbReference type="InterPro" id="IPR041267">
    <property type="entry name" value="NLRP_HD2"/>
</dbReference>
<evidence type="ECO:0000256" key="5">
    <source>
        <dbReference type="ARBA" id="ARBA00022490"/>
    </source>
</evidence>
<evidence type="ECO:0000256" key="13">
    <source>
        <dbReference type="ARBA" id="ARBA00023136"/>
    </source>
</evidence>
<evidence type="ECO:0000256" key="10">
    <source>
        <dbReference type="ARBA" id="ARBA00022840"/>
    </source>
</evidence>
<dbReference type="SUPFAM" id="SSF52047">
    <property type="entry name" value="RNI-like"/>
    <property type="match status" value="1"/>
</dbReference>
<keyword evidence="14" id="KW-0564">Palmitate</keyword>
<dbReference type="InterPro" id="IPR001870">
    <property type="entry name" value="B30.2/SPRY"/>
</dbReference>
<dbReference type="GO" id="GO:0006954">
    <property type="term" value="P:inflammatory response"/>
    <property type="evidence" value="ECO:0007669"/>
    <property type="project" value="UniProtKB-KW"/>
</dbReference>
<feature type="domain" description="NACHT" evidence="21">
    <location>
        <begin position="275"/>
        <end position="410"/>
    </location>
</feature>
<comment type="similarity">
    <text evidence="17">Belongs to the NOD1-NOD2 family.</text>
</comment>
<dbReference type="GO" id="GO:0005524">
    <property type="term" value="F:ATP binding"/>
    <property type="evidence" value="ECO:0007669"/>
    <property type="project" value="UniProtKB-KW"/>
</dbReference>
<dbReference type="InterPro" id="IPR033516">
    <property type="entry name" value="CARD8/ASC/NALP1_CARD"/>
</dbReference>
<dbReference type="Pfam" id="PF13765">
    <property type="entry name" value="PRY"/>
    <property type="match status" value="1"/>
</dbReference>
<dbReference type="Gene3D" id="3.80.10.10">
    <property type="entry name" value="Ribonuclease Inhibitor"/>
    <property type="match status" value="2"/>
</dbReference>
<accession>A0A3P9A5C1</accession>
<keyword evidence="9" id="KW-0547">Nucleotide-binding</keyword>
<keyword evidence="5" id="KW-0963">Cytoplasm</keyword>
<dbReference type="PROSITE" id="PS50188">
    <property type="entry name" value="B302_SPRY"/>
    <property type="match status" value="1"/>
</dbReference>
<sequence length="1291" mass="147276">MANICSKCRREEENFPIVPKDIGEKIEVVNSVLITLEGPSGEEKGDCDNVRSGANALGQRTTPSHDSMETEKRSEEKDAEFVDRHRADLIQKVIMVMPIADDLFQMDMIHKEMYSNIHVAKTSQDQMRELYKALNSGGVKVKSAFYWILQNKETYLVHELGTDCKDRVYSRQTSNNGQRPVDDIAQRVKEKLKASLKEKFRFLCEGTAEEKTLLDRIYTQLYITQGESEGVNTEHEVRQIENTSRKKNTSDTPINCNDIFKPSPGEKSEEERPIRTVMTKGIAGIGKTVSVQKFILDWTEGRANQDVDFIFVFPFRDLNLIQDDQYSLQGILSYFHPELEEIKYAHRYVDCKVMFIFDGLDESRLPLAFNKNKKLSHLNETSSVDRLMTNLIDGNLLPKALIWITSRPAAANQIPHEYISKVTEVRGFSDKQKEEYFKKIVTEKNLVSRIISHIKTSRSLHIMCHIPVFCWITARVLQHMMTEGKSGDITTLTEMYAHLTLIQTNLKSKKYDGTTENDFNTITERHKEIILKLAQLAFQQLVKGDLIFYKKDLEECDIDISEASVNSGFCTEIIKKEQVVHKRKVYCFVHLSFQEFLAALYIFQCYVSKNLMALESFIEDVSSELPFHELLKKIVDKALESENGHLDLFLRFLVGITLESNQRLLQGLLPQTEISSETVDEIKKCLRKPHLEQVSPDRYINLLICLTEMKDDSVHEDIDKFLRSRNNRGQLTGTHFSALANALLMSKGVLDEIDLRTYNWSPGCTRLVPAVRKCRKAILVGYRLSKENYESLATIVQSEDSHLRELNLGDLGFLDPDDYEEGSLTVLCDDLKHPHCKLETLRLGGFKLSVEDCRSLASALQSENSPLRELDLRNSDLSDDGISKLFTALKDPHCKIQTLRLGSLSLSEVDCRSLASVLPLANTSLIKLDLRNCELSNDGRELLMALQYPRCKLQTLRLNGCNLTDRSCEVLASALSSNSSHLKELDLSYNDLLDSGVKLLCVGLRHHNCKVEQLRLSFCKVTQEGSDSLASALRSNPSHLRELDLSFNRPGDSGVKLLSDRLEDPDWRPEKLNVDHNEEFWAKPQLMKKYYCDPILDPNTAHRHLSLSEGNRRAEFVEEEQPYPDHQDRFDGWPQVLCRDGLIGRCYWEVEWSGKAHIAVTYKDISRKGVSPFFVFGFSDMSWSLVCREDHYNTFHNNEEAVIPAPHLIHPPQPQSDLTSSPPPRIGVFLDWPAGTLSFYEVHSDTMSHLYTYQTTFTEPLYPGFGVRVKGSSVTLCHAGLGRLLFNCTSL</sequence>
<dbReference type="SMART" id="SM00368">
    <property type="entry name" value="LRR_RI"/>
    <property type="match status" value="9"/>
</dbReference>
<keyword evidence="11" id="KW-0832">Ubl conjugation</keyword>
<evidence type="ECO:0000259" key="20">
    <source>
        <dbReference type="PROSITE" id="PS50209"/>
    </source>
</evidence>
<evidence type="ECO:0000256" key="11">
    <source>
        <dbReference type="ARBA" id="ARBA00022843"/>
    </source>
</evidence>
<evidence type="ECO:0000256" key="18">
    <source>
        <dbReference type="SAM" id="MobiDB-lite"/>
    </source>
</evidence>
<keyword evidence="4" id="KW-1003">Cell membrane</keyword>
<keyword evidence="6" id="KW-0399">Innate immunity</keyword>
<dbReference type="SMART" id="SM00589">
    <property type="entry name" value="PRY"/>
    <property type="match status" value="1"/>
</dbReference>
<dbReference type="Pfam" id="PF00622">
    <property type="entry name" value="SPRY"/>
    <property type="match status" value="1"/>
</dbReference>
<feature type="domain" description="CARD" evidence="20">
    <location>
        <begin position="74"/>
        <end position="164"/>
    </location>
</feature>
<dbReference type="Pfam" id="PF17776">
    <property type="entry name" value="NLRC4_HD2"/>
    <property type="match status" value="1"/>
</dbReference>
<evidence type="ECO:0000256" key="6">
    <source>
        <dbReference type="ARBA" id="ARBA00022588"/>
    </source>
</evidence>
<dbReference type="InterPro" id="IPR013320">
    <property type="entry name" value="ConA-like_dom_sf"/>
</dbReference>
<feature type="region of interest" description="Disordered" evidence="18">
    <location>
        <begin position="40"/>
        <end position="79"/>
    </location>
</feature>
<dbReference type="PRINTS" id="PR01407">
    <property type="entry name" value="BUTYPHLNCDUF"/>
</dbReference>
<dbReference type="InterPro" id="IPR051261">
    <property type="entry name" value="NLR"/>
</dbReference>
<dbReference type="PANTHER" id="PTHR24106">
    <property type="entry name" value="NACHT, LRR AND CARD DOMAINS-CONTAINING"/>
    <property type="match status" value="1"/>
</dbReference>
<dbReference type="GO" id="GO:0016323">
    <property type="term" value="C:basolateral plasma membrane"/>
    <property type="evidence" value="ECO:0007669"/>
    <property type="project" value="UniProtKB-SubCell"/>
</dbReference>
<dbReference type="InterPro" id="IPR041075">
    <property type="entry name" value="NOD1/2_WH"/>
</dbReference>
<proteinExistence type="inferred from homology"/>
<dbReference type="CDD" id="cd08330">
    <property type="entry name" value="CARD_ASC_NALP1"/>
    <property type="match status" value="1"/>
</dbReference>
<feature type="compositionally biased region" description="Basic and acidic residues" evidence="18">
    <location>
        <begin position="66"/>
        <end position="79"/>
    </location>
</feature>
<evidence type="ECO:0000259" key="19">
    <source>
        <dbReference type="PROSITE" id="PS50188"/>
    </source>
</evidence>
<dbReference type="STRING" id="8010.ENSELUP00000036212"/>
<dbReference type="GeneTree" id="ENSGT01150000286911"/>
<dbReference type="PROSITE" id="PS50837">
    <property type="entry name" value="NACHT"/>
    <property type="match status" value="1"/>
</dbReference>
<dbReference type="Pfam" id="PF05729">
    <property type="entry name" value="NACHT"/>
    <property type="match status" value="1"/>
</dbReference>
<evidence type="ECO:0000313" key="23">
    <source>
        <dbReference type="Proteomes" id="UP000265140"/>
    </source>
</evidence>
<evidence type="ECO:0000313" key="22">
    <source>
        <dbReference type="Ensembl" id="ENSELUP00000036212.3"/>
    </source>
</evidence>
<feature type="domain" description="B30.2/SPRY" evidence="19">
    <location>
        <begin position="1074"/>
        <end position="1283"/>
    </location>
</feature>
<evidence type="ECO:0008006" key="24">
    <source>
        <dbReference type="Google" id="ProtNLM"/>
    </source>
</evidence>
<dbReference type="FunFam" id="3.40.50.300:FF:000210">
    <property type="entry name" value="Si:dkey-16p6.1"/>
    <property type="match status" value="1"/>
</dbReference>
<dbReference type="InterPro" id="IPR029495">
    <property type="entry name" value="NACHT-assoc"/>
</dbReference>
<dbReference type="Proteomes" id="UP000265140">
    <property type="component" value="Chromosome 9"/>
</dbReference>
<evidence type="ECO:0000259" key="21">
    <source>
        <dbReference type="PROSITE" id="PS50837"/>
    </source>
</evidence>
<evidence type="ECO:0000256" key="4">
    <source>
        <dbReference type="ARBA" id="ARBA00022475"/>
    </source>
</evidence>
<dbReference type="InterPro" id="IPR003879">
    <property type="entry name" value="Butyrophylin_SPRY"/>
</dbReference>
<keyword evidence="16" id="KW-0449">Lipoprotein</keyword>
<keyword evidence="10" id="KW-0067">ATP-binding</keyword>
<dbReference type="GO" id="GO:0045087">
    <property type="term" value="P:innate immune response"/>
    <property type="evidence" value="ECO:0007669"/>
    <property type="project" value="UniProtKB-KW"/>
</dbReference>
<dbReference type="Gene3D" id="1.10.533.10">
    <property type="entry name" value="Death Domain, Fas"/>
    <property type="match status" value="1"/>
</dbReference>
<dbReference type="Pfam" id="PF00619">
    <property type="entry name" value="CARD"/>
    <property type="match status" value="1"/>
</dbReference>
<reference evidence="22" key="2">
    <citation type="submission" date="2020-02" db="EMBL/GenBank/DDBJ databases">
        <title>Esox lucius (northern pike) genome, fEsoLuc1, primary haplotype.</title>
        <authorList>
            <person name="Myers G."/>
            <person name="Karagic N."/>
            <person name="Meyer A."/>
            <person name="Pippel M."/>
            <person name="Reichard M."/>
            <person name="Winkler S."/>
            <person name="Tracey A."/>
            <person name="Sims Y."/>
            <person name="Howe K."/>
            <person name="Rhie A."/>
            <person name="Formenti G."/>
            <person name="Durbin R."/>
            <person name="Fedrigo O."/>
            <person name="Jarvis E.D."/>
        </authorList>
    </citation>
    <scope>NUCLEOTIDE SEQUENCE [LARGE SCALE GENOMIC DNA]</scope>
</reference>
<evidence type="ECO:0000256" key="8">
    <source>
        <dbReference type="ARBA" id="ARBA00022737"/>
    </source>
</evidence>
<dbReference type="SUPFAM" id="SSF47986">
    <property type="entry name" value="DEATH domain"/>
    <property type="match status" value="1"/>
</dbReference>
<keyword evidence="7" id="KW-0433">Leucine-rich repeat</keyword>
<reference evidence="22" key="4">
    <citation type="submission" date="2025-09" db="UniProtKB">
        <authorList>
            <consortium name="Ensembl"/>
        </authorList>
    </citation>
    <scope>IDENTIFICATION</scope>
</reference>
<dbReference type="InterPro" id="IPR001611">
    <property type="entry name" value="Leu-rich_rpt"/>
</dbReference>
<dbReference type="CDD" id="cd16040">
    <property type="entry name" value="SPRY_PRY_SNTX"/>
    <property type="match status" value="1"/>
</dbReference>
<dbReference type="Pfam" id="PF17779">
    <property type="entry name" value="WHD_NOD2"/>
    <property type="match status" value="1"/>
</dbReference>
<evidence type="ECO:0000256" key="14">
    <source>
        <dbReference type="ARBA" id="ARBA00023139"/>
    </source>
</evidence>
<keyword evidence="23" id="KW-1185">Reference proteome</keyword>
<comment type="subcellular location">
    <subcellularLocation>
        <location evidence="1">Basolateral cell membrane</location>
    </subcellularLocation>
    <subcellularLocation>
        <location evidence="2">Cell membrane</location>
        <topology evidence="2">Lipid-anchor</topology>
    </subcellularLocation>
    <subcellularLocation>
        <location evidence="3">Cytoplasm</location>
        <location evidence="3">Cytosol</location>
    </subcellularLocation>
</comment>
<keyword evidence="15" id="KW-0395">Inflammatory response</keyword>
<feature type="region of interest" description="Disordered" evidence="18">
    <location>
        <begin position="232"/>
        <end position="252"/>
    </location>
</feature>
<dbReference type="InParanoid" id="A0A3P9A5C1"/>
<dbReference type="Bgee" id="ENSELUG00000025562">
    <property type="expression patterns" value="Expressed in nose and 4 other cell types or tissues"/>
</dbReference>
<dbReference type="Gene3D" id="2.60.120.920">
    <property type="match status" value="1"/>
</dbReference>
<evidence type="ECO:0000256" key="12">
    <source>
        <dbReference type="ARBA" id="ARBA00022859"/>
    </source>
</evidence>
<dbReference type="InterPro" id="IPR027417">
    <property type="entry name" value="P-loop_NTPase"/>
</dbReference>
<dbReference type="SMART" id="SM01288">
    <property type="entry name" value="FISNA"/>
    <property type="match status" value="1"/>
</dbReference>
<evidence type="ECO:0000256" key="15">
    <source>
        <dbReference type="ARBA" id="ARBA00023198"/>
    </source>
</evidence>
<evidence type="ECO:0000256" key="3">
    <source>
        <dbReference type="ARBA" id="ARBA00004514"/>
    </source>
</evidence>
<evidence type="ECO:0000256" key="2">
    <source>
        <dbReference type="ARBA" id="ARBA00004193"/>
    </source>
</evidence>
<dbReference type="InterPro" id="IPR001315">
    <property type="entry name" value="CARD"/>
</dbReference>
<dbReference type="Ensembl" id="ENSELUT00000024614.3">
    <property type="protein sequence ID" value="ENSELUP00000036212.3"/>
    <property type="gene ID" value="ENSELUG00000025562.2"/>
</dbReference>
<dbReference type="SUPFAM" id="SSF49899">
    <property type="entry name" value="Concanavalin A-like lectins/glucanases"/>
    <property type="match status" value="1"/>
</dbReference>
<dbReference type="GO" id="GO:0042981">
    <property type="term" value="P:regulation of apoptotic process"/>
    <property type="evidence" value="ECO:0007669"/>
    <property type="project" value="InterPro"/>
</dbReference>
<dbReference type="InterPro" id="IPR032675">
    <property type="entry name" value="LRR_dom_sf"/>
</dbReference>
<dbReference type="InterPro" id="IPR006574">
    <property type="entry name" value="PRY"/>
</dbReference>
<evidence type="ECO:0000256" key="9">
    <source>
        <dbReference type="ARBA" id="ARBA00022741"/>
    </source>
</evidence>